<dbReference type="EMBL" id="HBNS01026397">
    <property type="protein sequence ID" value="CAE4618415.1"/>
    <property type="molecule type" value="Transcribed_RNA"/>
</dbReference>
<organism evidence="2">
    <name type="scientific">Ditylum brightwellii</name>
    <dbReference type="NCBI Taxonomy" id="49249"/>
    <lineage>
        <taxon>Eukaryota</taxon>
        <taxon>Sar</taxon>
        <taxon>Stramenopiles</taxon>
        <taxon>Ochrophyta</taxon>
        <taxon>Bacillariophyta</taxon>
        <taxon>Mediophyceae</taxon>
        <taxon>Lithodesmiophycidae</taxon>
        <taxon>Lithodesmiales</taxon>
        <taxon>Lithodesmiaceae</taxon>
        <taxon>Ditylum</taxon>
    </lineage>
</organism>
<sequence length="240" mass="27413">MTSLAPQQQSHWSSLRNINNHNHNKRSLRRIILMGAIVICSAAAAVMSFIVAMKILPTSILLPGQQHTRLEGCEGYYPDIDICLALGTSKPSRFQRTRANAACPQWRMNSNWGGKNEFSTKLKSIEDVAKEWEKVVAEMDEQQSIDNTKCNMSPSVWIRRERGVAWSRIEEGVMAGNSEYHVGRQEDDKHHICWTDVFRPMYVDTYGVEPSDEFQAFVASFDIDLFSKELEVLKDNCRIN</sequence>
<evidence type="ECO:0000256" key="1">
    <source>
        <dbReference type="SAM" id="Phobius"/>
    </source>
</evidence>
<keyword evidence="1" id="KW-0472">Membrane</keyword>
<gene>
    <name evidence="2" type="ORF">DBRI00130_LOCUS20780</name>
</gene>
<reference evidence="2" key="1">
    <citation type="submission" date="2021-01" db="EMBL/GenBank/DDBJ databases">
        <authorList>
            <person name="Corre E."/>
            <person name="Pelletier E."/>
            <person name="Niang G."/>
            <person name="Scheremetjew M."/>
            <person name="Finn R."/>
            <person name="Kale V."/>
            <person name="Holt S."/>
            <person name="Cochrane G."/>
            <person name="Meng A."/>
            <person name="Brown T."/>
            <person name="Cohen L."/>
        </authorList>
    </citation>
    <scope>NUCLEOTIDE SEQUENCE</scope>
    <source>
        <strain evidence="2">GSO104</strain>
    </source>
</reference>
<dbReference type="AlphaFoldDB" id="A0A7S4RLW3"/>
<name>A0A7S4RLW3_9STRA</name>
<keyword evidence="1" id="KW-0812">Transmembrane</keyword>
<accession>A0A7S4RLW3</accession>
<protein>
    <submittedName>
        <fullName evidence="2">Uncharacterized protein</fullName>
    </submittedName>
</protein>
<evidence type="ECO:0000313" key="2">
    <source>
        <dbReference type="EMBL" id="CAE4618415.1"/>
    </source>
</evidence>
<keyword evidence="1" id="KW-1133">Transmembrane helix</keyword>
<proteinExistence type="predicted"/>
<feature type="transmembrane region" description="Helical" evidence="1">
    <location>
        <begin position="31"/>
        <end position="53"/>
    </location>
</feature>